<dbReference type="InterPro" id="IPR046373">
    <property type="entry name" value="Acyl-CoA_Oxase/DH_mid-dom_sf"/>
</dbReference>
<dbReference type="InterPro" id="IPR036250">
    <property type="entry name" value="AcylCo_DH-like_C"/>
</dbReference>
<dbReference type="PANTHER" id="PTHR10909:SF382">
    <property type="entry name" value="ACYL-COENZYME A OXIDASE"/>
    <property type="match status" value="1"/>
</dbReference>
<keyword evidence="2" id="KW-1185">Reference proteome</keyword>
<dbReference type="SUPFAM" id="SSF47203">
    <property type="entry name" value="Acyl-CoA dehydrogenase C-terminal domain-like"/>
    <property type="match status" value="1"/>
</dbReference>
<accession>A0A5M3Z520</accession>
<evidence type="ECO:0000313" key="2">
    <source>
        <dbReference type="Proteomes" id="UP000452235"/>
    </source>
</evidence>
<dbReference type="InterPro" id="IPR012258">
    <property type="entry name" value="Acyl-CoA_oxidase"/>
</dbReference>
<dbReference type="EMBL" id="BLJY01000007">
    <property type="protein sequence ID" value="GFF17918.1"/>
    <property type="molecule type" value="Genomic_DNA"/>
</dbReference>
<dbReference type="GO" id="GO:0071949">
    <property type="term" value="F:FAD binding"/>
    <property type="evidence" value="ECO:0007669"/>
    <property type="project" value="InterPro"/>
</dbReference>
<dbReference type="VEuPathDB" id="FungiDB:ATEG_06082"/>
<comment type="caution">
    <text evidence="1">The sequence shown here is derived from an EMBL/GenBank/DDBJ whole genome shotgun (WGS) entry which is preliminary data.</text>
</comment>
<dbReference type="GO" id="GO:0003997">
    <property type="term" value="F:acyl-CoA oxidase activity"/>
    <property type="evidence" value="ECO:0007669"/>
    <property type="project" value="InterPro"/>
</dbReference>
<dbReference type="OrthoDB" id="538336at2759"/>
<proteinExistence type="predicted"/>
<dbReference type="GO" id="GO:0005777">
    <property type="term" value="C:peroxisome"/>
    <property type="evidence" value="ECO:0007669"/>
    <property type="project" value="InterPro"/>
</dbReference>
<dbReference type="Proteomes" id="UP000452235">
    <property type="component" value="Unassembled WGS sequence"/>
</dbReference>
<dbReference type="Gene3D" id="1.20.140.10">
    <property type="entry name" value="Butyryl-CoA Dehydrogenase, subunit A, domain 3"/>
    <property type="match status" value="1"/>
</dbReference>
<sequence>MNENSSLKLLQQDLYQRHYDDSARTESLERSYLRARQLARHHALTLDDVLSLTPKFWDAHMDGIIVRDVTAQILWSIQFNLVAGTVAPFAIQRPDLHPFMDKLLNFDITTPFMLNELDHGCDAKNLETTATLQPDGSFIIHSPSPGAAKFMPPSMPVAGIPRVAVVFCRLVVEGDDRGIRPFLVPLNDGRQMCTGVMSQMLPPIASGRVLDHALTSFNQVQVPSTALLGELEKPDNMRDRFLSAIQRVGFGTLALSLWTIPFMKCATYLGGKYSLRRMVVGSDGKPVPIISFRTQQVPILHSLAQVTVMMPFANWITSHFSDTSLDFRVRHGLGVILKATFLQFGQGRIAGILERCGAQGVFIHNQLVELEALTRGNGIAEGDCLVLCIRLATELLIGRYAVPKPTRPDSLLAQHEAGYVRELQAALKSIKKAHRSDEYNSLIIPRCRPLIIAIGHRMAYEAALDAGIDADLLALAEAGMVNQDLSWYSENLGFKRSAQYEMERRAMDSILPRLDQLLDELAIGPYCVAPFETAERFAAFVRAAPAYTGEGVVDLSEEKETFAPVQARLYPNPTAGSSQPSSSRRALSVGLNDNEPNLIRPAGRSLLLFAIAAAQRSNVRGAKTPAISPEHTATAFGVKIVQNQHSPVITHLLFQVIFFRIRTSKDSGAMTRQNLGMSTGAVYKDEAPRRQ</sequence>
<protein>
    <submittedName>
        <fullName evidence="1">Acyl-CoA oxidase</fullName>
    </submittedName>
</protein>
<dbReference type="AlphaFoldDB" id="A0A5M3Z520"/>
<organism evidence="1 2">
    <name type="scientific">Aspergillus terreus</name>
    <dbReference type="NCBI Taxonomy" id="33178"/>
    <lineage>
        <taxon>Eukaryota</taxon>
        <taxon>Fungi</taxon>
        <taxon>Dikarya</taxon>
        <taxon>Ascomycota</taxon>
        <taxon>Pezizomycotina</taxon>
        <taxon>Eurotiomycetes</taxon>
        <taxon>Eurotiomycetidae</taxon>
        <taxon>Eurotiales</taxon>
        <taxon>Aspergillaceae</taxon>
        <taxon>Aspergillus</taxon>
        <taxon>Aspergillus subgen. Circumdati</taxon>
    </lineage>
</organism>
<dbReference type="GO" id="GO:0033540">
    <property type="term" value="P:fatty acid beta-oxidation using acyl-CoA oxidase"/>
    <property type="evidence" value="ECO:0007669"/>
    <property type="project" value="TreeGrafter"/>
</dbReference>
<name>A0A5M3Z520_ASPTE</name>
<evidence type="ECO:0000313" key="1">
    <source>
        <dbReference type="EMBL" id="GFF17918.1"/>
    </source>
</evidence>
<dbReference type="InterPro" id="IPR009100">
    <property type="entry name" value="AcylCoA_DH/oxidase_NM_dom_sf"/>
</dbReference>
<dbReference type="SUPFAM" id="SSF56645">
    <property type="entry name" value="Acyl-CoA dehydrogenase NM domain-like"/>
    <property type="match status" value="1"/>
</dbReference>
<dbReference type="PANTHER" id="PTHR10909">
    <property type="entry name" value="ELECTRON TRANSPORT OXIDOREDUCTASE"/>
    <property type="match status" value="1"/>
</dbReference>
<gene>
    <name evidence="1" type="ORF">ATEIFO6365_0007046700</name>
</gene>
<dbReference type="GO" id="GO:0055088">
    <property type="term" value="P:lipid homeostasis"/>
    <property type="evidence" value="ECO:0007669"/>
    <property type="project" value="TreeGrafter"/>
</dbReference>
<reference evidence="1 2" key="1">
    <citation type="submission" date="2020-01" db="EMBL/GenBank/DDBJ databases">
        <title>Aspergillus terreus IFO 6365 whole genome shotgun sequence.</title>
        <authorList>
            <person name="Kanamasa S."/>
            <person name="Takahashi H."/>
        </authorList>
    </citation>
    <scope>NUCLEOTIDE SEQUENCE [LARGE SCALE GENOMIC DNA]</scope>
    <source>
        <strain evidence="1 2">IFO 6365</strain>
    </source>
</reference>
<dbReference type="Gene3D" id="2.40.110.10">
    <property type="entry name" value="Butyryl-CoA Dehydrogenase, subunit A, domain 2"/>
    <property type="match status" value="1"/>
</dbReference>
<dbReference type="GO" id="GO:0005504">
    <property type="term" value="F:fatty acid binding"/>
    <property type="evidence" value="ECO:0007669"/>
    <property type="project" value="TreeGrafter"/>
</dbReference>